<keyword evidence="4 12" id="KW-0479">Metal-binding</keyword>
<feature type="transmembrane region" description="Helical" evidence="12">
    <location>
        <begin position="258"/>
        <end position="276"/>
    </location>
</feature>
<dbReference type="GO" id="GO:0006784">
    <property type="term" value="P:heme A biosynthetic process"/>
    <property type="evidence" value="ECO:0007669"/>
    <property type="project" value="UniProtKB-UniRule"/>
</dbReference>
<keyword evidence="3 12" id="KW-0812">Transmembrane</keyword>
<feature type="binding site" description="axial binding residue" evidence="12">
    <location>
        <position position="316"/>
    </location>
    <ligand>
        <name>heme</name>
        <dbReference type="ChEBI" id="CHEBI:30413"/>
    </ligand>
    <ligandPart>
        <name>Fe</name>
        <dbReference type="ChEBI" id="CHEBI:18248"/>
    </ligandPart>
</feature>
<dbReference type="AlphaFoldDB" id="A0A501PRL0"/>
<comment type="cofactor">
    <cofactor evidence="1 12">
        <name>heme b</name>
        <dbReference type="ChEBI" id="CHEBI:60344"/>
    </cofactor>
</comment>
<reference evidence="14" key="1">
    <citation type="submission" date="2019-06" db="EMBL/GenBank/DDBJ databases">
        <title>The complete genome of Emcibacter congregatus ZYLT.</title>
        <authorList>
            <person name="Zhao Z."/>
        </authorList>
    </citation>
    <scope>NUCLEOTIDE SEQUENCE [LARGE SCALE GENOMIC DNA]</scope>
    <source>
        <strain evidence="14">MCCC 1A06723</strain>
    </source>
</reference>
<feature type="transmembrane region" description="Helical" evidence="12">
    <location>
        <begin position="130"/>
        <end position="147"/>
    </location>
</feature>
<evidence type="ECO:0000256" key="6">
    <source>
        <dbReference type="ARBA" id="ARBA00023002"/>
    </source>
</evidence>
<keyword evidence="7 12" id="KW-0408">Iron</keyword>
<evidence type="ECO:0000256" key="10">
    <source>
        <dbReference type="ARBA" id="ARBA00044501"/>
    </source>
</evidence>
<keyword evidence="9 12" id="KW-0472">Membrane</keyword>
<dbReference type="Pfam" id="PF02628">
    <property type="entry name" value="COX15-CtaA"/>
    <property type="match status" value="1"/>
</dbReference>
<evidence type="ECO:0000313" key="13">
    <source>
        <dbReference type="EMBL" id="TPD62757.1"/>
    </source>
</evidence>
<dbReference type="UniPathway" id="UPA00269">
    <property type="reaction ID" value="UER00713"/>
</dbReference>
<comment type="subunit">
    <text evidence="12">Interacts with CtaB.</text>
</comment>
<evidence type="ECO:0000256" key="3">
    <source>
        <dbReference type="ARBA" id="ARBA00022692"/>
    </source>
</evidence>
<feature type="transmembrane region" description="Helical" evidence="12">
    <location>
        <begin position="314"/>
        <end position="331"/>
    </location>
</feature>
<comment type="pathway">
    <text evidence="10 12">Porphyrin-containing compound metabolism; heme A biosynthesis; heme A from heme O: step 1/1.</text>
</comment>
<organism evidence="13 14">
    <name type="scientific">Emcibacter nanhaiensis</name>
    <dbReference type="NCBI Taxonomy" id="1505037"/>
    <lineage>
        <taxon>Bacteria</taxon>
        <taxon>Pseudomonadati</taxon>
        <taxon>Pseudomonadota</taxon>
        <taxon>Alphaproteobacteria</taxon>
        <taxon>Emcibacterales</taxon>
        <taxon>Emcibacteraceae</taxon>
        <taxon>Emcibacter</taxon>
    </lineage>
</organism>
<keyword evidence="8 12" id="KW-0350">Heme biosynthesis</keyword>
<evidence type="ECO:0000256" key="2">
    <source>
        <dbReference type="ARBA" id="ARBA00004141"/>
    </source>
</evidence>
<keyword evidence="14" id="KW-1185">Reference proteome</keyword>
<keyword evidence="6 12" id="KW-0560">Oxidoreductase</keyword>
<evidence type="ECO:0000256" key="7">
    <source>
        <dbReference type="ARBA" id="ARBA00023004"/>
    </source>
</evidence>
<evidence type="ECO:0000256" key="9">
    <source>
        <dbReference type="ARBA" id="ARBA00023136"/>
    </source>
</evidence>
<keyword evidence="5 12" id="KW-1133">Transmembrane helix</keyword>
<comment type="function">
    <text evidence="12">Catalyzes the conversion of heme O to heme A by two successive hydroxylations of the methyl group at C8. The first hydroxylation forms heme I, the second hydroxylation results in an unstable dihydroxymethyl group, which spontaneously dehydrates, resulting in the formyl group of heme A.</text>
</comment>
<comment type="caution">
    <text evidence="13">The sequence shown here is derived from an EMBL/GenBank/DDBJ whole genome shotgun (WGS) entry which is preliminary data.</text>
</comment>
<name>A0A501PRL0_9PROT</name>
<dbReference type="InterPro" id="IPR023754">
    <property type="entry name" value="HemeA_Synthase_type2"/>
</dbReference>
<keyword evidence="12" id="KW-1003">Cell membrane</keyword>
<evidence type="ECO:0000256" key="5">
    <source>
        <dbReference type="ARBA" id="ARBA00022989"/>
    </source>
</evidence>
<dbReference type="EMBL" id="VFIY01000004">
    <property type="protein sequence ID" value="TPD62757.1"/>
    <property type="molecule type" value="Genomic_DNA"/>
</dbReference>
<dbReference type="GO" id="GO:0120547">
    <property type="term" value="F:heme A synthase activity"/>
    <property type="evidence" value="ECO:0007669"/>
    <property type="project" value="UniProtKB-EC"/>
</dbReference>
<comment type="subcellular location">
    <subcellularLocation>
        <location evidence="12">Cell membrane</location>
        <topology evidence="12">Multi-pass membrane protein</topology>
    </subcellularLocation>
    <subcellularLocation>
        <location evidence="2">Membrane</location>
        <topology evidence="2">Multi-pass membrane protein</topology>
    </subcellularLocation>
</comment>
<dbReference type="GO" id="GO:0046872">
    <property type="term" value="F:metal ion binding"/>
    <property type="evidence" value="ECO:0007669"/>
    <property type="project" value="UniProtKB-KW"/>
</dbReference>
<sequence length="338" mass="38456">MPMINEQDKKNNRQIAFWLFSVCALIFLMIVVGGITRLTESGLSMVDWHPIHGVVPPLNEVEWQEEFNAYKQYPEYQKVNSGMTLEEFKGIFFWEYSHRILGRLIGLAFFIPFMLFLLRGKVMPSLKPRLWIMFILGGLQGLLGWWMVKSGLVDRPDVSHYRLTAHLGLAVLIYLYIFWTALDLVSPRAASRRLSRSAAVLVLLVFGQILLGGLVAGLNAGFIYTDWPLMDGQLIPAGLFDESPWYMNFFENLMTVQFDHRIGAYIITIMSAWLVWKNRLYRPLASLLLAAAVLVQVTLGILTLVHVVPIPLAALHQAGAIVLLSAGLYFLHRLKQEH</sequence>
<evidence type="ECO:0000256" key="8">
    <source>
        <dbReference type="ARBA" id="ARBA00023133"/>
    </source>
</evidence>
<protein>
    <recommendedName>
        <fullName evidence="12">Heme A synthase</fullName>
        <shortName evidence="12">HAS</shortName>
        <ecNumber evidence="12">1.17.99.9</ecNumber>
    </recommendedName>
    <alternativeName>
        <fullName evidence="12">Cytochrome aa3-controlling protein</fullName>
    </alternativeName>
</protein>
<feature type="transmembrane region" description="Helical" evidence="12">
    <location>
        <begin position="198"/>
        <end position="224"/>
    </location>
</feature>
<evidence type="ECO:0000256" key="1">
    <source>
        <dbReference type="ARBA" id="ARBA00001970"/>
    </source>
</evidence>
<comment type="catalytic activity">
    <reaction evidence="11">
        <text>Fe(II)-heme o + 2 A + H2O = Fe(II)-heme a + 2 AH2</text>
        <dbReference type="Rhea" id="RHEA:63388"/>
        <dbReference type="ChEBI" id="CHEBI:13193"/>
        <dbReference type="ChEBI" id="CHEBI:15377"/>
        <dbReference type="ChEBI" id="CHEBI:17499"/>
        <dbReference type="ChEBI" id="CHEBI:60530"/>
        <dbReference type="ChEBI" id="CHEBI:61715"/>
        <dbReference type="EC" id="1.17.99.9"/>
    </reaction>
    <physiologicalReaction direction="left-to-right" evidence="11">
        <dbReference type="Rhea" id="RHEA:63389"/>
    </physiologicalReaction>
</comment>
<dbReference type="GO" id="GO:0016653">
    <property type="term" value="F:oxidoreductase activity, acting on NAD(P)H, heme protein as acceptor"/>
    <property type="evidence" value="ECO:0007669"/>
    <property type="project" value="TreeGrafter"/>
</dbReference>
<gene>
    <name evidence="12" type="primary">ctaA</name>
    <name evidence="13" type="ORF">FIV46_01375</name>
</gene>
<feature type="transmembrane region" description="Helical" evidence="12">
    <location>
        <begin position="167"/>
        <end position="186"/>
    </location>
</feature>
<feature type="transmembrane region" description="Helical" evidence="12">
    <location>
        <begin position="100"/>
        <end position="118"/>
    </location>
</feature>
<dbReference type="OrthoDB" id="9793156at2"/>
<feature type="binding site" description="axial binding residue" evidence="12">
    <location>
        <position position="260"/>
    </location>
    <ligand>
        <name>heme</name>
        <dbReference type="ChEBI" id="CHEBI:30413"/>
    </ligand>
    <ligandPart>
        <name>Fe</name>
        <dbReference type="ChEBI" id="CHEBI:18248"/>
    </ligandPart>
</feature>
<dbReference type="InterPro" id="IPR003780">
    <property type="entry name" value="COX15/CtaA_fam"/>
</dbReference>
<dbReference type="HAMAP" id="MF_01665">
    <property type="entry name" value="HemeA_synth_type2"/>
    <property type="match status" value="1"/>
</dbReference>
<evidence type="ECO:0000256" key="4">
    <source>
        <dbReference type="ARBA" id="ARBA00022723"/>
    </source>
</evidence>
<evidence type="ECO:0000313" key="14">
    <source>
        <dbReference type="Proteomes" id="UP000319148"/>
    </source>
</evidence>
<accession>A0A501PRL0</accession>
<proteinExistence type="inferred from homology"/>
<evidence type="ECO:0000256" key="11">
    <source>
        <dbReference type="ARBA" id="ARBA00048044"/>
    </source>
</evidence>
<dbReference type="EC" id="1.17.99.9" evidence="12"/>
<feature type="transmembrane region" description="Helical" evidence="12">
    <location>
        <begin position="288"/>
        <end position="308"/>
    </location>
</feature>
<evidence type="ECO:0000256" key="12">
    <source>
        <dbReference type="HAMAP-Rule" id="MF_01665"/>
    </source>
</evidence>
<dbReference type="GO" id="GO:0005886">
    <property type="term" value="C:plasma membrane"/>
    <property type="evidence" value="ECO:0007669"/>
    <property type="project" value="UniProtKB-SubCell"/>
</dbReference>
<dbReference type="PANTHER" id="PTHR23289">
    <property type="entry name" value="CYTOCHROME C OXIDASE ASSEMBLY PROTEIN COX15"/>
    <property type="match status" value="1"/>
</dbReference>
<dbReference type="Proteomes" id="UP000319148">
    <property type="component" value="Unassembled WGS sequence"/>
</dbReference>
<feature type="transmembrane region" description="Helical" evidence="12">
    <location>
        <begin position="15"/>
        <end position="35"/>
    </location>
</feature>
<comment type="similarity">
    <text evidence="12">Belongs to the COX15/CtaA family. Type 2 subfamily.</text>
</comment>
<dbReference type="PANTHER" id="PTHR23289:SF2">
    <property type="entry name" value="CYTOCHROME C OXIDASE ASSEMBLY PROTEIN COX15 HOMOLOG"/>
    <property type="match status" value="1"/>
</dbReference>